<proteinExistence type="predicted"/>
<dbReference type="AlphaFoldDB" id="A0A9D2Q8E7"/>
<comment type="caution">
    <text evidence="1">The sequence shown here is derived from an EMBL/GenBank/DDBJ whole genome shotgun (WGS) entry which is preliminary data.</text>
</comment>
<sequence length="59" mass="6875">MQYGIMLFKEDAVKTKGCFIYPSQLFCRIAENANTNENVNTDLRKIFDEIDKIIAEIEE</sequence>
<dbReference type="Proteomes" id="UP000823902">
    <property type="component" value="Unassembled WGS sequence"/>
</dbReference>
<evidence type="ECO:0000313" key="1">
    <source>
        <dbReference type="EMBL" id="HJC74793.1"/>
    </source>
</evidence>
<dbReference type="EMBL" id="DWVY01000040">
    <property type="protein sequence ID" value="HJC74793.1"/>
    <property type="molecule type" value="Genomic_DNA"/>
</dbReference>
<accession>A0A9D2Q8E7</accession>
<protein>
    <submittedName>
        <fullName evidence="1">Uncharacterized protein</fullName>
    </submittedName>
</protein>
<gene>
    <name evidence="1" type="ORF">H9697_07610</name>
</gene>
<organism evidence="1 2">
    <name type="scientific">Candidatus Mediterraneibacter faecavium</name>
    <dbReference type="NCBI Taxonomy" id="2838668"/>
    <lineage>
        <taxon>Bacteria</taxon>
        <taxon>Bacillati</taxon>
        <taxon>Bacillota</taxon>
        <taxon>Clostridia</taxon>
        <taxon>Lachnospirales</taxon>
        <taxon>Lachnospiraceae</taxon>
        <taxon>Mediterraneibacter</taxon>
    </lineage>
</organism>
<evidence type="ECO:0000313" key="2">
    <source>
        <dbReference type="Proteomes" id="UP000823902"/>
    </source>
</evidence>
<name>A0A9D2Q8E7_9FIRM</name>
<reference evidence="1" key="1">
    <citation type="journal article" date="2021" name="PeerJ">
        <title>Extensive microbial diversity within the chicken gut microbiome revealed by metagenomics and culture.</title>
        <authorList>
            <person name="Gilroy R."/>
            <person name="Ravi A."/>
            <person name="Getino M."/>
            <person name="Pursley I."/>
            <person name="Horton D.L."/>
            <person name="Alikhan N.F."/>
            <person name="Baker D."/>
            <person name="Gharbi K."/>
            <person name="Hall N."/>
            <person name="Watson M."/>
            <person name="Adriaenssens E.M."/>
            <person name="Foster-Nyarko E."/>
            <person name="Jarju S."/>
            <person name="Secka A."/>
            <person name="Antonio M."/>
            <person name="Oren A."/>
            <person name="Chaudhuri R.R."/>
            <person name="La Ragione R."/>
            <person name="Hildebrand F."/>
            <person name="Pallen M.J."/>
        </authorList>
    </citation>
    <scope>NUCLEOTIDE SEQUENCE</scope>
    <source>
        <strain evidence="1">CHK196-7946</strain>
    </source>
</reference>
<reference evidence="1" key="2">
    <citation type="submission" date="2021-04" db="EMBL/GenBank/DDBJ databases">
        <authorList>
            <person name="Gilroy R."/>
        </authorList>
    </citation>
    <scope>NUCLEOTIDE SEQUENCE</scope>
    <source>
        <strain evidence="1">CHK196-7946</strain>
    </source>
</reference>